<comment type="caution">
    <text evidence="1">The sequence shown here is derived from an EMBL/GenBank/DDBJ whole genome shotgun (WGS) entry which is preliminary data.</text>
</comment>
<protein>
    <submittedName>
        <fullName evidence="1">Uncharacterized protein</fullName>
    </submittedName>
</protein>
<sequence length="365" mass="40061">MEAQATLTVRFQCAGRDPIAFAEALGCDPADIRWYPPTALADAVRLMRACAEASHLVWPDLRSTLSLLPGAEKFTPQLARFFAEAPADYRARCEKLIAAHGKRTGLVDIELDVPASRHGQLEAIAQQTPAPSECREETQSTALWEITTRLPYARSRATQRELFDFFRNATRGRAREGTLAITERIFDEIGIGEIEQAAPGVAIAPEGVAAFARMLIQEYPARINRKSSIQPIYRRDALARALNSCRHELGPRLRSARGRAALKRIYLDGVPPNSAFSDAGFDSVPRRDVRALGAALKDEQVHLPLHYLISASEKPALEAALRKFGAEPLTLETEAVAGSRRVNAQAILGILHQRRGPPPRVSPGP</sequence>
<proteinExistence type="predicted"/>
<dbReference type="AlphaFoldDB" id="A0A2U2MVU3"/>
<accession>A0A2U2MVU3</accession>
<reference evidence="1 2" key="1">
    <citation type="submission" date="2018-05" db="EMBL/GenBank/DDBJ databases">
        <title>Spiribacter halobius sp. nov., a moderately halophilic bacterium isolated from marine solar saltern.</title>
        <authorList>
            <person name="Zheng W.-S."/>
            <person name="Lu D.-C."/>
            <person name="Du Z.-J."/>
        </authorList>
    </citation>
    <scope>NUCLEOTIDE SEQUENCE [LARGE SCALE GENOMIC DNA]</scope>
    <source>
        <strain evidence="1 2">E85</strain>
    </source>
</reference>
<dbReference type="EMBL" id="QFFI01000059">
    <property type="protein sequence ID" value="PWG60977.1"/>
    <property type="molecule type" value="Genomic_DNA"/>
</dbReference>
<organism evidence="1 2">
    <name type="scientific">Sediminicurvatus halobius</name>
    <dbReference type="NCBI Taxonomy" id="2182432"/>
    <lineage>
        <taxon>Bacteria</taxon>
        <taxon>Pseudomonadati</taxon>
        <taxon>Pseudomonadota</taxon>
        <taxon>Gammaproteobacteria</taxon>
        <taxon>Chromatiales</taxon>
        <taxon>Ectothiorhodospiraceae</taxon>
        <taxon>Sediminicurvatus</taxon>
    </lineage>
</organism>
<gene>
    <name evidence="1" type="ORF">DEM34_18840</name>
</gene>
<name>A0A2U2MVU3_9GAMM</name>
<evidence type="ECO:0000313" key="2">
    <source>
        <dbReference type="Proteomes" id="UP000245474"/>
    </source>
</evidence>
<dbReference type="Proteomes" id="UP000245474">
    <property type="component" value="Unassembled WGS sequence"/>
</dbReference>
<evidence type="ECO:0000313" key="1">
    <source>
        <dbReference type="EMBL" id="PWG60977.1"/>
    </source>
</evidence>
<keyword evidence="2" id="KW-1185">Reference proteome</keyword>